<feature type="region of interest" description="Disordered" evidence="3">
    <location>
        <begin position="342"/>
        <end position="365"/>
    </location>
</feature>
<dbReference type="InterPro" id="IPR036291">
    <property type="entry name" value="NAD(P)-bd_dom_sf"/>
</dbReference>
<evidence type="ECO:0000313" key="5">
    <source>
        <dbReference type="EMBL" id="GLI28257.1"/>
    </source>
</evidence>
<feature type="domain" description="Enoyl reductase (ER)" evidence="4">
    <location>
        <begin position="11"/>
        <end position="299"/>
    </location>
</feature>
<accession>A0A9W6CX69</accession>
<dbReference type="SUPFAM" id="SSF50129">
    <property type="entry name" value="GroES-like"/>
    <property type="match status" value="1"/>
</dbReference>
<dbReference type="GO" id="GO:0016651">
    <property type="term" value="F:oxidoreductase activity, acting on NAD(P)H"/>
    <property type="evidence" value="ECO:0007669"/>
    <property type="project" value="TreeGrafter"/>
</dbReference>
<protein>
    <submittedName>
        <fullName evidence="5">NADPH:quinone reductase</fullName>
    </submittedName>
</protein>
<dbReference type="Pfam" id="PF13602">
    <property type="entry name" value="ADH_zinc_N_2"/>
    <property type="match status" value="1"/>
</dbReference>
<dbReference type="EMBL" id="BSDP01000001">
    <property type="protein sequence ID" value="GLI28257.1"/>
    <property type="molecule type" value="Genomic_DNA"/>
</dbReference>
<sequence>MAQAVQFNRFGGPEVLEVVDIDAPRPGPGEVLVEVVASGVNPVETARRRGVHPDRSPVSFPAGEGRDLAGIVAAVGPGVTRFQPNDSVMGWAEGAQATFVVAPESQLMRKPPHVEWEVAGSLYVAGTTAWGALRQTGVGEGDTVVITAAAGGLGCIAAQLAVLRGATVFGTSIPERFDFLRQLGVRPLAYGDDLAARVRAEAPGGVDAFIDFLGTGDVAAAEELGVPPQRITTLTDWDAVDERGVGRAAAGDMVTLERVARLVEQRQIRLPVADIFPLERVQDAYRAMEKRDAPGKIVIGMQLVEYAGQKVRGPAIKEQESTLDVPTEHEHMVVQEQLPPVVASPKSHADRVAGAGGGGGRSAAR</sequence>
<dbReference type="InterPro" id="IPR011032">
    <property type="entry name" value="GroES-like_sf"/>
</dbReference>
<keyword evidence="2" id="KW-0560">Oxidoreductase</keyword>
<organism evidence="5 6">
    <name type="scientific">Agromyces rhizosphaerae</name>
    <dbReference type="NCBI Taxonomy" id="88374"/>
    <lineage>
        <taxon>Bacteria</taxon>
        <taxon>Bacillati</taxon>
        <taxon>Actinomycetota</taxon>
        <taxon>Actinomycetes</taxon>
        <taxon>Micrococcales</taxon>
        <taxon>Microbacteriaceae</taxon>
        <taxon>Agromyces</taxon>
    </lineage>
</organism>
<comment type="caution">
    <text evidence="5">The sequence shown here is derived from an EMBL/GenBank/DDBJ whole genome shotgun (WGS) entry which is preliminary data.</text>
</comment>
<feature type="compositionally biased region" description="Gly residues" evidence="3">
    <location>
        <begin position="354"/>
        <end position="365"/>
    </location>
</feature>
<reference evidence="5" key="1">
    <citation type="submission" date="2022-12" db="EMBL/GenBank/DDBJ databases">
        <title>Reference genome sequencing for broad-spectrum identification of bacterial and archaeal isolates by mass spectrometry.</title>
        <authorList>
            <person name="Sekiguchi Y."/>
            <person name="Tourlousse D.M."/>
        </authorList>
    </citation>
    <scope>NUCLEOTIDE SEQUENCE</scope>
    <source>
        <strain evidence="5">14</strain>
    </source>
</reference>
<dbReference type="AlphaFoldDB" id="A0A9W6CX69"/>
<name>A0A9W6CX69_9MICO</name>
<dbReference type="RefSeq" id="WP_281885472.1">
    <property type="nucleotide sequence ID" value="NZ_BSDP01000001.1"/>
</dbReference>
<dbReference type="SMART" id="SM00829">
    <property type="entry name" value="PKS_ER"/>
    <property type="match status" value="1"/>
</dbReference>
<dbReference type="SUPFAM" id="SSF51735">
    <property type="entry name" value="NAD(P)-binding Rossmann-fold domains"/>
    <property type="match status" value="1"/>
</dbReference>
<dbReference type="Proteomes" id="UP001144396">
    <property type="component" value="Unassembled WGS sequence"/>
</dbReference>
<proteinExistence type="predicted"/>
<dbReference type="Gene3D" id="3.40.50.720">
    <property type="entry name" value="NAD(P)-binding Rossmann-like Domain"/>
    <property type="match status" value="1"/>
</dbReference>
<evidence type="ECO:0000256" key="3">
    <source>
        <dbReference type="SAM" id="MobiDB-lite"/>
    </source>
</evidence>
<evidence type="ECO:0000259" key="4">
    <source>
        <dbReference type="SMART" id="SM00829"/>
    </source>
</evidence>
<dbReference type="InterPro" id="IPR020843">
    <property type="entry name" value="ER"/>
</dbReference>
<evidence type="ECO:0000256" key="1">
    <source>
        <dbReference type="ARBA" id="ARBA00022857"/>
    </source>
</evidence>
<dbReference type="GO" id="GO:0070402">
    <property type="term" value="F:NADPH binding"/>
    <property type="evidence" value="ECO:0007669"/>
    <property type="project" value="TreeGrafter"/>
</dbReference>
<dbReference type="Pfam" id="PF08240">
    <property type="entry name" value="ADH_N"/>
    <property type="match status" value="1"/>
</dbReference>
<dbReference type="PANTHER" id="PTHR48106">
    <property type="entry name" value="QUINONE OXIDOREDUCTASE PIG3-RELATED"/>
    <property type="match status" value="1"/>
</dbReference>
<dbReference type="CDD" id="cd05289">
    <property type="entry name" value="MDR_like_2"/>
    <property type="match status" value="1"/>
</dbReference>
<dbReference type="PANTHER" id="PTHR48106:SF18">
    <property type="entry name" value="QUINONE OXIDOREDUCTASE PIG3"/>
    <property type="match status" value="1"/>
</dbReference>
<gene>
    <name evidence="5" type="ORF">ARHIZOSPH14_24990</name>
</gene>
<evidence type="ECO:0000256" key="2">
    <source>
        <dbReference type="ARBA" id="ARBA00023002"/>
    </source>
</evidence>
<dbReference type="InterPro" id="IPR013154">
    <property type="entry name" value="ADH-like_N"/>
</dbReference>
<keyword evidence="6" id="KW-1185">Reference proteome</keyword>
<evidence type="ECO:0000313" key="6">
    <source>
        <dbReference type="Proteomes" id="UP001144396"/>
    </source>
</evidence>
<dbReference type="Gene3D" id="3.90.180.10">
    <property type="entry name" value="Medium-chain alcohol dehydrogenases, catalytic domain"/>
    <property type="match status" value="1"/>
</dbReference>
<keyword evidence="1" id="KW-0521">NADP</keyword>